<gene>
    <name evidence="8" type="ORF">J1N35_012608</name>
</gene>
<dbReference type="GO" id="GO:0008970">
    <property type="term" value="F:phospholipase A1 activity"/>
    <property type="evidence" value="ECO:0007669"/>
    <property type="project" value="UniProtKB-UniRule"/>
</dbReference>
<evidence type="ECO:0000259" key="7">
    <source>
        <dbReference type="Pfam" id="PF01764"/>
    </source>
</evidence>
<dbReference type="InterPro" id="IPR033556">
    <property type="entry name" value="PLA"/>
</dbReference>
<evidence type="ECO:0000313" key="8">
    <source>
        <dbReference type="EMBL" id="KAH1108840.1"/>
    </source>
</evidence>
<comment type="caution">
    <text evidence="8">The sequence shown here is derived from an EMBL/GenBank/DDBJ whole genome shotgun (WGS) entry which is preliminary data.</text>
</comment>
<dbReference type="InterPro" id="IPR029058">
    <property type="entry name" value="AB_hydrolase_fold"/>
</dbReference>
<dbReference type="SUPFAM" id="SSF53474">
    <property type="entry name" value="alpha/beta-Hydrolases"/>
    <property type="match status" value="2"/>
</dbReference>
<dbReference type="AlphaFoldDB" id="A0A9D4AEI9"/>
<keyword evidence="3 5" id="KW-0442">Lipid degradation</keyword>
<dbReference type="GO" id="GO:0016042">
    <property type="term" value="P:lipid catabolic process"/>
    <property type="evidence" value="ECO:0007669"/>
    <property type="project" value="UniProtKB-UniRule"/>
</dbReference>
<reference evidence="8 9" key="1">
    <citation type="journal article" date="2021" name="Plant Biotechnol. J.">
        <title>Multi-omics assisted identification of the key and species-specific regulatory components of drought-tolerant mechanisms in Gossypium stocksii.</title>
        <authorList>
            <person name="Yu D."/>
            <person name="Ke L."/>
            <person name="Zhang D."/>
            <person name="Wu Y."/>
            <person name="Sun Y."/>
            <person name="Mei J."/>
            <person name="Sun J."/>
            <person name="Sun Y."/>
        </authorList>
    </citation>
    <scope>NUCLEOTIDE SEQUENCE [LARGE SCALE GENOMIC DNA]</scope>
    <source>
        <strain evidence="9">cv. E1</strain>
        <tissue evidence="8">Leaf</tissue>
    </source>
</reference>
<dbReference type="OrthoDB" id="426718at2759"/>
<feature type="region of interest" description="Disordered" evidence="6">
    <location>
        <begin position="903"/>
        <end position="926"/>
    </location>
</feature>
<dbReference type="PANTHER" id="PTHR31828">
    <property type="entry name" value="PHOSPHOLIPASE A1-IIGAMMA"/>
    <property type="match status" value="1"/>
</dbReference>
<organism evidence="8 9">
    <name type="scientific">Gossypium stocksii</name>
    <dbReference type="NCBI Taxonomy" id="47602"/>
    <lineage>
        <taxon>Eukaryota</taxon>
        <taxon>Viridiplantae</taxon>
        <taxon>Streptophyta</taxon>
        <taxon>Embryophyta</taxon>
        <taxon>Tracheophyta</taxon>
        <taxon>Spermatophyta</taxon>
        <taxon>Magnoliopsida</taxon>
        <taxon>eudicotyledons</taxon>
        <taxon>Gunneridae</taxon>
        <taxon>Pentapetalae</taxon>
        <taxon>rosids</taxon>
        <taxon>malvids</taxon>
        <taxon>Malvales</taxon>
        <taxon>Malvaceae</taxon>
        <taxon>Malvoideae</taxon>
        <taxon>Gossypium</taxon>
    </lineage>
</organism>
<dbReference type="PANTHER" id="PTHR31828:SF20">
    <property type="entry name" value="PHOSPHOLIPASE A1"/>
    <property type="match status" value="1"/>
</dbReference>
<dbReference type="CDD" id="cd00519">
    <property type="entry name" value="Lipase_3"/>
    <property type="match status" value="2"/>
</dbReference>
<dbReference type="Proteomes" id="UP000828251">
    <property type="component" value="Unassembled WGS sequence"/>
</dbReference>
<protein>
    <recommendedName>
        <fullName evidence="5">Phospholipase A1</fullName>
        <ecNumber evidence="5">3.1.1.-</ecNumber>
    </recommendedName>
</protein>
<keyword evidence="4 5" id="KW-0443">Lipid metabolism</keyword>
<evidence type="ECO:0000256" key="1">
    <source>
        <dbReference type="ARBA" id="ARBA00010701"/>
    </source>
</evidence>
<keyword evidence="9" id="KW-1185">Reference proteome</keyword>
<feature type="domain" description="Fungal lipase-type" evidence="7">
    <location>
        <begin position="114"/>
        <end position="272"/>
    </location>
</feature>
<evidence type="ECO:0000256" key="4">
    <source>
        <dbReference type="ARBA" id="ARBA00023098"/>
    </source>
</evidence>
<dbReference type="EC" id="3.1.1.-" evidence="5"/>
<dbReference type="InterPro" id="IPR002921">
    <property type="entry name" value="Fungal_lipase-type"/>
</dbReference>
<evidence type="ECO:0000256" key="5">
    <source>
        <dbReference type="RuleBase" id="RU367093"/>
    </source>
</evidence>
<evidence type="ECO:0000256" key="6">
    <source>
        <dbReference type="SAM" id="MobiDB-lite"/>
    </source>
</evidence>
<comment type="similarity">
    <text evidence="1 5">Belongs to the AB hydrolase superfamily. Lipase family.</text>
</comment>
<comment type="function">
    <text evidence="5">Acylhydrolase that catalyzes the hydrolysis of phospholipids at the sn-1 position.</text>
</comment>
<feature type="domain" description="Fungal lipase-type" evidence="7">
    <location>
        <begin position="713"/>
        <end position="870"/>
    </location>
</feature>
<dbReference type="Gene3D" id="3.40.50.1820">
    <property type="entry name" value="alpha/beta hydrolase"/>
    <property type="match status" value="3"/>
</dbReference>
<keyword evidence="2 5" id="KW-0378">Hydrolase</keyword>
<dbReference type="Pfam" id="PF01764">
    <property type="entry name" value="Lipase_3"/>
    <property type="match status" value="2"/>
</dbReference>
<feature type="compositionally biased region" description="Acidic residues" evidence="6">
    <location>
        <begin position="909"/>
        <end position="926"/>
    </location>
</feature>
<evidence type="ECO:0000256" key="3">
    <source>
        <dbReference type="ARBA" id="ARBA00022963"/>
    </source>
</evidence>
<sequence length="1011" mass="113529">MASSIATRWRELSGENEWEGLLQPLDTDLRQYIIHYGQRTSAVGDLFDPTTLDPKTSKEQFFTEACLIKGNPYKYEVTDFIYAGSNKVTSAWIGYVAVSTDEGKKVLGRRDVLVAWRGTQTLSEWINDLRVPRVSPTDLFPEAAKYNALVHGGFHSLYIGTVPASTHSKTSAREQVLTAVKKLVNEYKHEELSITVTGFSLGGALATLTAMDIVANGCNKPTRSKAPFMVTAFVFGCPRVGNDGFKQLFDSLRDDNLRLLRMKNKKDLVPVLLAAGYTDVGNVLNVNTSVSKYLKERIFGLTDDAFPDGNGDEVGIDISLVNEDDHEAQEIIISGWIENLYSCHNMDVYMHGVAIENIAEGTPAGELDYDLPLVNKHLDRVKDDYGIPTEWWVGENRKKMEQMDNGRWRVKKNNGQLHSNLLERTQWLQQLRGGLLHPLDTDLRRYIIHYGHRTAAARDLFDPNTHEPNTSKQEFFSKACLAKGNPYNYEVTHFIYVSSAWIGYVAMSTDEGKRVLGRRDVLVAWRGAKTGTEWFNDMKFLQQTPSDLFPIAGADNVRVHGGFLPLFTGTVPDSTHSRTSASDQVSFKISKKKTEKKRVMASSIATRWRELSGKNEWEGLLQPLDTDLRKYIIQYGQRTSAAGELFDSNSYGPKTSKEQFFTEACLIKGNPYKYEVTDFIYAGSDTVASAWIGYVAVSTDEGKKELGRRDVLVAWRGTGTLSEWIGNLSLWRDPPSDVFPTATEYNAKVHRGFYSLYIGTVPDTHNKTSAREQVLAAVKKLVNKYKDEELSITVTGFSLGGALATLTAMDIVANEYNKPTTSNAPFMVTAFVFGCPRVGDKGFKQLFDSLRDKNLRLLRIKNKKDPVPTLLIKPLYSDVGNVLNVNTSVSKYLKERLIGYTGDASPDGNGDEEGSVESLVNEDDHEDPQMKIKRGGIINLLSSHNMDVYMHGVAIENIAEGTVARELDYDLPLVNKYLDRVHEDYKIPPQWWVGENRKKMEQMDNGRWRVV</sequence>
<proteinExistence type="inferred from homology"/>
<evidence type="ECO:0000313" key="9">
    <source>
        <dbReference type="Proteomes" id="UP000828251"/>
    </source>
</evidence>
<evidence type="ECO:0000256" key="2">
    <source>
        <dbReference type="ARBA" id="ARBA00022801"/>
    </source>
</evidence>
<dbReference type="EMBL" id="JAIQCV010000004">
    <property type="protein sequence ID" value="KAH1108840.1"/>
    <property type="molecule type" value="Genomic_DNA"/>
</dbReference>
<name>A0A9D4AEI9_9ROSI</name>
<accession>A0A9D4AEI9</accession>